<evidence type="ECO:0000313" key="4">
    <source>
        <dbReference type="Proteomes" id="UP000193218"/>
    </source>
</evidence>
<dbReference type="Proteomes" id="UP000193218">
    <property type="component" value="Unassembled WGS sequence"/>
</dbReference>
<sequence length="219" mass="21513">MHFSALFTVLATGASLSAAHQGHAISQLLKRDIPGLPDSCKDRCNEINPVYDACMNADVEVCITICNADVFPKYQDCLQCIVDLVPEDQEAQLQPSIDQVDQLCANINPDAGSASGTSSESAAAESSSAAENGTASGAASSTSSTPLASQAASAASSKVASITSGAASKSSSGTLGSAASSVQSAVSTSGSASAAVGAPNLIGGFVALLGAGIGATLLI</sequence>
<evidence type="ECO:0000256" key="1">
    <source>
        <dbReference type="SAM" id="MobiDB-lite"/>
    </source>
</evidence>
<evidence type="ECO:0008006" key="5">
    <source>
        <dbReference type="Google" id="ProtNLM"/>
    </source>
</evidence>
<comment type="caution">
    <text evidence="3">The sequence shown here is derived from an EMBL/GenBank/DDBJ whole genome shotgun (WGS) entry which is preliminary data.</text>
</comment>
<proteinExistence type="predicted"/>
<dbReference type="InParanoid" id="A0A1Y1U7M8"/>
<accession>A0A1Y1U7M8</accession>
<name>A0A1Y1U7M8_9TREE</name>
<dbReference type="EMBL" id="NBSH01000016">
    <property type="protein sequence ID" value="ORX34039.1"/>
    <property type="molecule type" value="Genomic_DNA"/>
</dbReference>
<dbReference type="AlphaFoldDB" id="A0A1Y1U7M8"/>
<dbReference type="GeneID" id="33561010"/>
<keyword evidence="4" id="KW-1185">Reference proteome</keyword>
<feature type="region of interest" description="Disordered" evidence="1">
    <location>
        <begin position="111"/>
        <end position="144"/>
    </location>
</feature>
<evidence type="ECO:0000313" key="3">
    <source>
        <dbReference type="EMBL" id="ORX34039.1"/>
    </source>
</evidence>
<protein>
    <recommendedName>
        <fullName evidence="5">Extracellular membrane protein CFEM domain-containing protein</fullName>
    </recommendedName>
</protein>
<dbReference type="RefSeq" id="XP_021868327.1">
    <property type="nucleotide sequence ID" value="XM_022019201.1"/>
</dbReference>
<dbReference type="OrthoDB" id="2564568at2759"/>
<evidence type="ECO:0000256" key="2">
    <source>
        <dbReference type="SAM" id="SignalP"/>
    </source>
</evidence>
<feature type="chain" id="PRO_5012508172" description="Extracellular membrane protein CFEM domain-containing protein" evidence="2">
    <location>
        <begin position="20"/>
        <end position="219"/>
    </location>
</feature>
<reference evidence="3 4" key="1">
    <citation type="submission" date="2017-03" db="EMBL/GenBank/DDBJ databases">
        <title>Widespread Adenine N6-methylation of Active Genes in Fungi.</title>
        <authorList>
            <consortium name="DOE Joint Genome Institute"/>
            <person name="Mondo S.J."/>
            <person name="Dannebaum R.O."/>
            <person name="Kuo R.C."/>
            <person name="Louie K.B."/>
            <person name="Bewick A.J."/>
            <person name="Labutti K."/>
            <person name="Haridas S."/>
            <person name="Kuo A."/>
            <person name="Salamov A."/>
            <person name="Ahrendt S.R."/>
            <person name="Lau R."/>
            <person name="Bowen B.P."/>
            <person name="Lipzen A."/>
            <person name="Sullivan W."/>
            <person name="Andreopoulos W.B."/>
            <person name="Clum A."/>
            <person name="Lindquist E."/>
            <person name="Daum C."/>
            <person name="Northen T.R."/>
            <person name="Ramamoorthy G."/>
            <person name="Schmitz R.J."/>
            <person name="Gryganskyi A."/>
            <person name="Culley D."/>
            <person name="Magnuson J."/>
            <person name="James T.Y."/>
            <person name="O'Malley M.A."/>
            <person name="Stajich J.E."/>
            <person name="Spatafora J.W."/>
            <person name="Visel A."/>
            <person name="Grigoriev I.V."/>
        </authorList>
    </citation>
    <scope>NUCLEOTIDE SEQUENCE [LARGE SCALE GENOMIC DNA]</scope>
    <source>
        <strain evidence="3 4">NRRL Y-17943</strain>
    </source>
</reference>
<organism evidence="3 4">
    <name type="scientific">Kockovaella imperatae</name>
    <dbReference type="NCBI Taxonomy" id="4999"/>
    <lineage>
        <taxon>Eukaryota</taxon>
        <taxon>Fungi</taxon>
        <taxon>Dikarya</taxon>
        <taxon>Basidiomycota</taxon>
        <taxon>Agaricomycotina</taxon>
        <taxon>Tremellomycetes</taxon>
        <taxon>Tremellales</taxon>
        <taxon>Cuniculitremaceae</taxon>
        <taxon>Kockovaella</taxon>
    </lineage>
</organism>
<keyword evidence="2" id="KW-0732">Signal</keyword>
<feature type="signal peptide" evidence="2">
    <location>
        <begin position="1"/>
        <end position="19"/>
    </location>
</feature>
<gene>
    <name evidence="3" type="ORF">BD324DRAFT_683876</name>
</gene>